<dbReference type="InterPro" id="IPR009012">
    <property type="entry name" value="GrpE_head"/>
</dbReference>
<dbReference type="GO" id="GO:0051082">
    <property type="term" value="F:unfolded protein binding"/>
    <property type="evidence" value="ECO:0007669"/>
    <property type="project" value="TreeGrafter"/>
</dbReference>
<keyword evidence="3 4" id="KW-0143">Chaperone</keyword>
<dbReference type="SUPFAM" id="SSF58014">
    <property type="entry name" value="Coiled-coil domain of nucleotide exchange factor GrpE"/>
    <property type="match status" value="1"/>
</dbReference>
<comment type="function">
    <text evidence="4">Essential component of the PAM complex, a complex required for the translocation of transit peptide-containing proteins from the inner membrane into the mitochondrial matrix in an ATP-dependent manner.</text>
</comment>
<comment type="similarity">
    <text evidence="2 5">Belongs to the GrpE family.</text>
</comment>
<dbReference type="Gene3D" id="3.90.20.20">
    <property type="match status" value="1"/>
</dbReference>
<dbReference type="OrthoDB" id="201635at2759"/>
<evidence type="ECO:0000256" key="1">
    <source>
        <dbReference type="ARBA" id="ARBA00004305"/>
    </source>
</evidence>
<proteinExistence type="inferred from homology"/>
<dbReference type="GO" id="GO:0001405">
    <property type="term" value="C:PAM complex, Tim23 associated import motor"/>
    <property type="evidence" value="ECO:0007669"/>
    <property type="project" value="TreeGrafter"/>
</dbReference>
<evidence type="ECO:0000313" key="7">
    <source>
        <dbReference type="EMBL" id="GAU94225.1"/>
    </source>
</evidence>
<evidence type="ECO:0000256" key="4">
    <source>
        <dbReference type="RuleBase" id="RU000640"/>
    </source>
</evidence>
<evidence type="ECO:0000313" key="8">
    <source>
        <dbReference type="Proteomes" id="UP000186922"/>
    </source>
</evidence>
<evidence type="ECO:0000256" key="5">
    <source>
        <dbReference type="RuleBase" id="RU004478"/>
    </source>
</evidence>
<protein>
    <recommendedName>
        <fullName evidence="4">GrpE protein homolog</fullName>
    </recommendedName>
</protein>
<dbReference type="GO" id="GO:0000774">
    <property type="term" value="F:adenyl-nucleotide exchange factor activity"/>
    <property type="evidence" value="ECO:0007669"/>
    <property type="project" value="InterPro"/>
</dbReference>
<keyword evidence="8" id="KW-1185">Reference proteome</keyword>
<dbReference type="FunFam" id="2.30.22.10:FF:000002">
    <property type="entry name" value="GrpE protein homolog"/>
    <property type="match status" value="1"/>
</dbReference>
<reference evidence="7 8" key="1">
    <citation type="journal article" date="2016" name="Nat. Commun.">
        <title>Extremotolerant tardigrade genome and improved radiotolerance of human cultured cells by tardigrade-unique protein.</title>
        <authorList>
            <person name="Hashimoto T."/>
            <person name="Horikawa D.D."/>
            <person name="Saito Y."/>
            <person name="Kuwahara H."/>
            <person name="Kozuka-Hata H."/>
            <person name="Shin-I T."/>
            <person name="Minakuchi Y."/>
            <person name="Ohishi K."/>
            <person name="Motoyama A."/>
            <person name="Aizu T."/>
            <person name="Enomoto A."/>
            <person name="Kondo K."/>
            <person name="Tanaka S."/>
            <person name="Hara Y."/>
            <person name="Koshikawa S."/>
            <person name="Sagara H."/>
            <person name="Miura T."/>
            <person name="Yokobori S."/>
            <person name="Miyagawa K."/>
            <person name="Suzuki Y."/>
            <person name="Kubo T."/>
            <person name="Oyama M."/>
            <person name="Kohara Y."/>
            <person name="Fujiyama A."/>
            <person name="Arakawa K."/>
            <person name="Katayama T."/>
            <person name="Toyoda A."/>
            <person name="Kunieda T."/>
        </authorList>
    </citation>
    <scope>NUCLEOTIDE SEQUENCE [LARGE SCALE GENOMIC DNA]</scope>
    <source>
        <strain evidence="7 8">YOKOZUNA-1</strain>
    </source>
</reference>
<dbReference type="HAMAP" id="MF_01151">
    <property type="entry name" value="GrpE"/>
    <property type="match status" value="1"/>
</dbReference>
<dbReference type="Gene3D" id="2.30.22.10">
    <property type="entry name" value="Head domain of nucleotide exchange factor GrpE"/>
    <property type="match status" value="1"/>
</dbReference>
<dbReference type="STRING" id="947166.A0A1D1V0Q1"/>
<sequence length="282" mass="31497">MFIRRILNPMCRMSAAPARPLSSSHSTMEACVSHPLRRHSQLADLPAFSDHPARFGIFSRCYASGTQSERRTDPDSVEGYGGFGASSKETTGTRMSSEQTQRPIEDKAPSPKAEASSPEAETKLQENITKLEAEKKETMDKYLRALAETENVRNRLTRQIADAKQFGIQSFVKDLLEVSDILTKAMESTPQEAFDQKNPHFDNLFEGLRLTEAQMTKVFKKHGLEKMDPMGEKFDPNQHEALFEAPAEGKETGTVMSVTQTGYKLNNRVIRPARVGVVRNAS</sequence>
<organism evidence="7 8">
    <name type="scientific">Ramazzottius varieornatus</name>
    <name type="common">Water bear</name>
    <name type="synonym">Tardigrade</name>
    <dbReference type="NCBI Taxonomy" id="947166"/>
    <lineage>
        <taxon>Eukaryota</taxon>
        <taxon>Metazoa</taxon>
        <taxon>Ecdysozoa</taxon>
        <taxon>Tardigrada</taxon>
        <taxon>Eutardigrada</taxon>
        <taxon>Parachela</taxon>
        <taxon>Hypsibioidea</taxon>
        <taxon>Ramazzottiidae</taxon>
        <taxon>Ramazzottius</taxon>
    </lineage>
</organism>
<dbReference type="SUPFAM" id="SSF51064">
    <property type="entry name" value="Head domain of nucleotide exchange factor GrpE"/>
    <property type="match status" value="1"/>
</dbReference>
<evidence type="ECO:0000256" key="6">
    <source>
        <dbReference type="SAM" id="MobiDB-lite"/>
    </source>
</evidence>
<dbReference type="PANTHER" id="PTHR21237">
    <property type="entry name" value="GRPE PROTEIN"/>
    <property type="match status" value="1"/>
</dbReference>
<dbReference type="PANTHER" id="PTHR21237:SF23">
    <property type="entry name" value="GRPE PROTEIN HOMOLOG, MITOCHONDRIAL"/>
    <property type="match status" value="1"/>
</dbReference>
<dbReference type="GO" id="GO:0051087">
    <property type="term" value="F:protein-folding chaperone binding"/>
    <property type="evidence" value="ECO:0007669"/>
    <property type="project" value="InterPro"/>
</dbReference>
<dbReference type="GO" id="GO:0030150">
    <property type="term" value="P:protein import into mitochondrial matrix"/>
    <property type="evidence" value="ECO:0007669"/>
    <property type="project" value="TreeGrafter"/>
</dbReference>
<dbReference type="AlphaFoldDB" id="A0A1D1V0Q1"/>
<comment type="caution">
    <text evidence="7">The sequence shown here is derived from an EMBL/GenBank/DDBJ whole genome shotgun (WGS) entry which is preliminary data.</text>
</comment>
<feature type="compositionally biased region" description="Polar residues" evidence="6">
    <location>
        <begin position="87"/>
        <end position="102"/>
    </location>
</feature>
<evidence type="ECO:0000256" key="2">
    <source>
        <dbReference type="ARBA" id="ARBA00009054"/>
    </source>
</evidence>
<evidence type="ECO:0000256" key="3">
    <source>
        <dbReference type="ARBA" id="ARBA00023186"/>
    </source>
</evidence>
<comment type="subcellular location">
    <subcellularLocation>
        <location evidence="1 4">Mitochondrion matrix</location>
    </subcellularLocation>
</comment>
<feature type="region of interest" description="Disordered" evidence="6">
    <location>
        <begin position="64"/>
        <end position="127"/>
    </location>
</feature>
<dbReference type="InterPro" id="IPR000740">
    <property type="entry name" value="GrpE"/>
</dbReference>
<keyword evidence="4" id="KW-0496">Mitochondrion</keyword>
<dbReference type="Proteomes" id="UP000186922">
    <property type="component" value="Unassembled WGS sequence"/>
</dbReference>
<name>A0A1D1V0Q1_RAMVA</name>
<dbReference type="PROSITE" id="PS01071">
    <property type="entry name" value="GRPE"/>
    <property type="match status" value="1"/>
</dbReference>
<dbReference type="PRINTS" id="PR00773">
    <property type="entry name" value="GRPEPROTEIN"/>
</dbReference>
<accession>A0A1D1V0Q1</accession>
<dbReference type="EMBL" id="BDGG01000002">
    <property type="protein sequence ID" value="GAU94225.1"/>
    <property type="molecule type" value="Genomic_DNA"/>
</dbReference>
<dbReference type="GO" id="GO:0042803">
    <property type="term" value="F:protein homodimerization activity"/>
    <property type="evidence" value="ECO:0007669"/>
    <property type="project" value="InterPro"/>
</dbReference>
<dbReference type="Pfam" id="PF01025">
    <property type="entry name" value="GrpE"/>
    <property type="match status" value="1"/>
</dbReference>
<gene>
    <name evidence="7" type="primary">RvY_06042-1</name>
    <name evidence="7" type="synonym">RvY_06042.1</name>
    <name evidence="7" type="ORF">RvY_06042</name>
</gene>
<dbReference type="GO" id="GO:0006457">
    <property type="term" value="P:protein folding"/>
    <property type="evidence" value="ECO:0007669"/>
    <property type="project" value="InterPro"/>
</dbReference>
<dbReference type="CDD" id="cd00446">
    <property type="entry name" value="GrpE"/>
    <property type="match status" value="1"/>
</dbReference>
<dbReference type="InterPro" id="IPR013805">
    <property type="entry name" value="GrpE_CC"/>
</dbReference>